<dbReference type="AlphaFoldDB" id="W4GK76"/>
<dbReference type="VEuPathDB" id="FungiDB:H257_06482"/>
<dbReference type="STRING" id="112090.W4GK76"/>
<gene>
    <name evidence="2" type="ORF">H257_06482</name>
</gene>
<dbReference type="RefSeq" id="XP_009830009.1">
    <property type="nucleotide sequence ID" value="XM_009831707.1"/>
</dbReference>
<dbReference type="InterPro" id="IPR036865">
    <property type="entry name" value="CRAL-TRIO_dom_sf"/>
</dbReference>
<sequence length="74" mass="8122">MIEPVTKEKIRICKGRAVKEELLKSIAEDQLPVDYGGTGVKLGLSAEEVALAKHVDDIMEKSGKYLHGSQEPPF</sequence>
<dbReference type="EMBL" id="KI913126">
    <property type="protein sequence ID" value="ETV80085.1"/>
    <property type="molecule type" value="Genomic_DNA"/>
</dbReference>
<reference evidence="2" key="1">
    <citation type="submission" date="2013-12" db="EMBL/GenBank/DDBJ databases">
        <title>The Genome Sequence of Aphanomyces astaci APO3.</title>
        <authorList>
            <consortium name="The Broad Institute Genomics Platform"/>
            <person name="Russ C."/>
            <person name="Tyler B."/>
            <person name="van West P."/>
            <person name="Dieguez-Uribeondo J."/>
            <person name="Young S.K."/>
            <person name="Zeng Q."/>
            <person name="Gargeya S."/>
            <person name="Fitzgerald M."/>
            <person name="Abouelleil A."/>
            <person name="Alvarado L."/>
            <person name="Chapman S.B."/>
            <person name="Gainer-Dewar J."/>
            <person name="Goldberg J."/>
            <person name="Griggs A."/>
            <person name="Gujja S."/>
            <person name="Hansen M."/>
            <person name="Howarth C."/>
            <person name="Imamovic A."/>
            <person name="Ireland A."/>
            <person name="Larimer J."/>
            <person name="McCowan C."/>
            <person name="Murphy C."/>
            <person name="Pearson M."/>
            <person name="Poon T.W."/>
            <person name="Priest M."/>
            <person name="Roberts A."/>
            <person name="Saif S."/>
            <person name="Shea T."/>
            <person name="Sykes S."/>
            <person name="Wortman J."/>
            <person name="Nusbaum C."/>
            <person name="Birren B."/>
        </authorList>
    </citation>
    <scope>NUCLEOTIDE SEQUENCE [LARGE SCALE GENOMIC DNA]</scope>
    <source>
        <strain evidence="2">APO3</strain>
    </source>
</reference>
<name>W4GK76_APHAT</name>
<dbReference type="SUPFAM" id="SSF52087">
    <property type="entry name" value="CRAL/TRIO domain"/>
    <property type="match status" value="1"/>
</dbReference>
<proteinExistence type="predicted"/>
<feature type="domain" description="CRAL-TRIO" evidence="1">
    <location>
        <begin position="1"/>
        <end position="37"/>
    </location>
</feature>
<protein>
    <recommendedName>
        <fullName evidence="1">CRAL-TRIO domain-containing protein</fullName>
    </recommendedName>
</protein>
<dbReference type="GeneID" id="20808478"/>
<accession>W4GK76</accession>
<evidence type="ECO:0000313" key="2">
    <source>
        <dbReference type="EMBL" id="ETV80085.1"/>
    </source>
</evidence>
<organism evidence="2">
    <name type="scientific">Aphanomyces astaci</name>
    <name type="common">Crayfish plague agent</name>
    <dbReference type="NCBI Taxonomy" id="112090"/>
    <lineage>
        <taxon>Eukaryota</taxon>
        <taxon>Sar</taxon>
        <taxon>Stramenopiles</taxon>
        <taxon>Oomycota</taxon>
        <taxon>Saprolegniomycetes</taxon>
        <taxon>Saprolegniales</taxon>
        <taxon>Verrucalvaceae</taxon>
        <taxon>Aphanomyces</taxon>
    </lineage>
</organism>
<dbReference type="Pfam" id="PF00650">
    <property type="entry name" value="CRAL_TRIO"/>
    <property type="match status" value="1"/>
</dbReference>
<dbReference type="InterPro" id="IPR001251">
    <property type="entry name" value="CRAL-TRIO_dom"/>
</dbReference>
<dbReference type="OrthoDB" id="1434354at2759"/>
<dbReference type="Gene3D" id="3.40.525.10">
    <property type="entry name" value="CRAL-TRIO lipid binding domain"/>
    <property type="match status" value="1"/>
</dbReference>
<evidence type="ECO:0000259" key="1">
    <source>
        <dbReference type="Pfam" id="PF00650"/>
    </source>
</evidence>